<keyword evidence="8" id="KW-1185">Reference proteome</keyword>
<dbReference type="Gene3D" id="1.10.287.70">
    <property type="match status" value="1"/>
</dbReference>
<dbReference type="AlphaFoldDB" id="A0AAV5EVQ9"/>
<evidence type="ECO:0000256" key="4">
    <source>
        <dbReference type="ARBA" id="ARBA00022958"/>
    </source>
</evidence>
<keyword evidence="3" id="KW-0406">Ion transport</keyword>
<keyword evidence="6" id="KW-0812">Transmembrane</keyword>
<keyword evidence="3" id="KW-0813">Transport</keyword>
<proteinExistence type="predicted"/>
<keyword evidence="5" id="KW-0407">Ion channel</keyword>
<dbReference type="GO" id="GO:0034702">
    <property type="term" value="C:monoatomic ion channel complex"/>
    <property type="evidence" value="ECO:0007669"/>
    <property type="project" value="UniProtKB-KW"/>
</dbReference>
<protein>
    <submittedName>
        <fullName evidence="7">Uncharacterized protein</fullName>
    </submittedName>
</protein>
<evidence type="ECO:0000256" key="6">
    <source>
        <dbReference type="SAM" id="Phobius"/>
    </source>
</evidence>
<evidence type="ECO:0000313" key="8">
    <source>
        <dbReference type="Proteomes" id="UP001054889"/>
    </source>
</evidence>
<dbReference type="PANTHER" id="PTHR45743:SF4">
    <property type="entry name" value="POTASSIUM CHANNEL KOR2"/>
    <property type="match status" value="1"/>
</dbReference>
<organism evidence="7 8">
    <name type="scientific">Eleusine coracana subsp. coracana</name>
    <dbReference type="NCBI Taxonomy" id="191504"/>
    <lineage>
        <taxon>Eukaryota</taxon>
        <taxon>Viridiplantae</taxon>
        <taxon>Streptophyta</taxon>
        <taxon>Embryophyta</taxon>
        <taxon>Tracheophyta</taxon>
        <taxon>Spermatophyta</taxon>
        <taxon>Magnoliopsida</taxon>
        <taxon>Liliopsida</taxon>
        <taxon>Poales</taxon>
        <taxon>Poaceae</taxon>
        <taxon>PACMAD clade</taxon>
        <taxon>Chloridoideae</taxon>
        <taxon>Cynodonteae</taxon>
        <taxon>Eleusininae</taxon>
        <taxon>Eleusine</taxon>
    </lineage>
</organism>
<dbReference type="InterPro" id="IPR045319">
    <property type="entry name" value="KAT/AKT"/>
</dbReference>
<evidence type="ECO:0000256" key="3">
    <source>
        <dbReference type="ARBA" id="ARBA00022882"/>
    </source>
</evidence>
<reference evidence="7" key="1">
    <citation type="journal article" date="2018" name="DNA Res.">
        <title>Multiple hybrid de novo genome assembly of finger millet, an orphan allotetraploid crop.</title>
        <authorList>
            <person name="Hatakeyama M."/>
            <person name="Aluri S."/>
            <person name="Balachadran M.T."/>
            <person name="Sivarajan S.R."/>
            <person name="Patrignani A."/>
            <person name="Gruter S."/>
            <person name="Poveda L."/>
            <person name="Shimizu-Inatsugi R."/>
            <person name="Baeten J."/>
            <person name="Francoijs K.J."/>
            <person name="Nataraja K.N."/>
            <person name="Reddy Y.A.N."/>
            <person name="Phadnis S."/>
            <person name="Ravikumar R.L."/>
            <person name="Schlapbach R."/>
            <person name="Sreeman S.M."/>
            <person name="Shimizu K.K."/>
        </authorList>
    </citation>
    <scope>NUCLEOTIDE SEQUENCE</scope>
</reference>
<evidence type="ECO:0000256" key="1">
    <source>
        <dbReference type="ARBA" id="ARBA00022538"/>
    </source>
</evidence>
<feature type="transmembrane region" description="Helical" evidence="6">
    <location>
        <begin position="53"/>
        <end position="70"/>
    </location>
</feature>
<feature type="transmembrane region" description="Helical" evidence="6">
    <location>
        <begin position="209"/>
        <end position="227"/>
    </location>
</feature>
<dbReference type="Proteomes" id="UP001054889">
    <property type="component" value="Unassembled WGS sequence"/>
</dbReference>
<reference evidence="7" key="2">
    <citation type="submission" date="2021-12" db="EMBL/GenBank/DDBJ databases">
        <title>Resequencing data analysis of finger millet.</title>
        <authorList>
            <person name="Hatakeyama M."/>
            <person name="Aluri S."/>
            <person name="Balachadran M.T."/>
            <person name="Sivarajan S.R."/>
            <person name="Poveda L."/>
            <person name="Shimizu-Inatsugi R."/>
            <person name="Schlapbach R."/>
            <person name="Sreeman S.M."/>
            <person name="Shimizu K.K."/>
        </authorList>
    </citation>
    <scope>NUCLEOTIDE SEQUENCE</scope>
</reference>
<evidence type="ECO:0000256" key="5">
    <source>
        <dbReference type="ARBA" id="ARBA00023303"/>
    </source>
</evidence>
<keyword evidence="6" id="KW-0472">Membrane</keyword>
<keyword evidence="4" id="KW-0630">Potassium</keyword>
<evidence type="ECO:0000313" key="7">
    <source>
        <dbReference type="EMBL" id="GJN27494.1"/>
    </source>
</evidence>
<keyword evidence="6" id="KW-1133">Transmembrane helix</keyword>
<dbReference type="GO" id="GO:0005249">
    <property type="term" value="F:voltage-gated potassium channel activity"/>
    <property type="evidence" value="ECO:0007669"/>
    <property type="project" value="InterPro"/>
</dbReference>
<keyword evidence="3" id="KW-0851">Voltage-gated channel</keyword>
<dbReference type="EMBL" id="BQKI01000079">
    <property type="protein sequence ID" value="GJN27494.1"/>
    <property type="molecule type" value="Genomic_DNA"/>
</dbReference>
<dbReference type="SUPFAM" id="SSF81324">
    <property type="entry name" value="Voltage-gated potassium channels"/>
    <property type="match status" value="1"/>
</dbReference>
<dbReference type="PANTHER" id="PTHR45743">
    <property type="entry name" value="POTASSIUM CHANNEL AKT1"/>
    <property type="match status" value="1"/>
</dbReference>
<gene>
    <name evidence="7" type="primary">gb15523</name>
    <name evidence="7" type="ORF">PR202_gb15523</name>
</gene>
<name>A0AAV5EVQ9_ELECO</name>
<accession>A0AAV5EVQ9</accession>
<feature type="transmembrane region" description="Helical" evidence="6">
    <location>
        <begin position="20"/>
        <end position="41"/>
    </location>
</feature>
<evidence type="ECO:0000256" key="2">
    <source>
        <dbReference type="ARBA" id="ARBA00022826"/>
    </source>
</evidence>
<sequence>MNWYDSFVIHPNGRCYRFWANAMFLWSIYSTFFTPFEFGFFRGLPEHMLDLECVQLVFLADVAAHFLLAYRDAHTYRMVYDKQKIALRVRLWPEQISKAASLSTSSVASLGITSTSSFTVELYYTHTAACVFYYLATTLPAGSRERHLDREPRAMETPGTSNFREVDLLTRYVTSLYHAVVTLGDCRLREICCKHAGYGDIHAVNSREMAFIVVYISFSILLSAYLHRAI</sequence>
<keyword evidence="1" id="KW-0633">Potassium transport</keyword>
<keyword evidence="2" id="KW-0631">Potassium channel</keyword>
<comment type="caution">
    <text evidence="7">The sequence shown here is derived from an EMBL/GenBank/DDBJ whole genome shotgun (WGS) entry which is preliminary data.</text>
</comment>